<comment type="similarity">
    <text evidence="2">Belongs to the GnRH family.</text>
</comment>
<evidence type="ECO:0000256" key="4">
    <source>
        <dbReference type="ARBA" id="ARBA00022702"/>
    </source>
</evidence>
<comment type="caution">
    <text evidence="7">The sequence shown here is derived from an EMBL/GenBank/DDBJ whole genome shotgun (WGS) entry which is preliminary data.</text>
</comment>
<keyword evidence="6" id="KW-0873">Pyrrolidone carboxylic acid</keyword>
<keyword evidence="4" id="KW-0372">Hormone</keyword>
<evidence type="ECO:0000256" key="2">
    <source>
        <dbReference type="ARBA" id="ARBA00010968"/>
    </source>
</evidence>
<dbReference type="EMBL" id="RHFK02000018">
    <property type="protein sequence ID" value="TWW60665.1"/>
    <property type="molecule type" value="Genomic_DNA"/>
</dbReference>
<evidence type="ECO:0000256" key="5">
    <source>
        <dbReference type="ARBA" id="ARBA00022815"/>
    </source>
</evidence>
<keyword evidence="3" id="KW-0964">Secreted</keyword>
<protein>
    <submittedName>
        <fullName evidence="7">I Gonadoliberin-1 Gonadoliberin</fullName>
    </submittedName>
</protein>
<name>A0A5C6N0R7_9TELE</name>
<organism evidence="7 8">
    <name type="scientific">Takifugu flavidus</name>
    <name type="common">sansaifugu</name>
    <dbReference type="NCBI Taxonomy" id="433684"/>
    <lineage>
        <taxon>Eukaryota</taxon>
        <taxon>Metazoa</taxon>
        <taxon>Chordata</taxon>
        <taxon>Craniata</taxon>
        <taxon>Vertebrata</taxon>
        <taxon>Euteleostomi</taxon>
        <taxon>Actinopterygii</taxon>
        <taxon>Neopterygii</taxon>
        <taxon>Teleostei</taxon>
        <taxon>Neoteleostei</taxon>
        <taxon>Acanthomorphata</taxon>
        <taxon>Eupercaria</taxon>
        <taxon>Tetraodontiformes</taxon>
        <taxon>Tetradontoidea</taxon>
        <taxon>Tetraodontidae</taxon>
        <taxon>Takifugu</taxon>
    </lineage>
</organism>
<evidence type="ECO:0000256" key="3">
    <source>
        <dbReference type="ARBA" id="ARBA00022525"/>
    </source>
</evidence>
<dbReference type="GO" id="GO:0005576">
    <property type="term" value="C:extracellular region"/>
    <property type="evidence" value="ECO:0007669"/>
    <property type="project" value="UniProtKB-SubCell"/>
</dbReference>
<dbReference type="InterPro" id="IPR002012">
    <property type="entry name" value="GnRH"/>
</dbReference>
<reference evidence="7 8" key="1">
    <citation type="submission" date="2019-04" db="EMBL/GenBank/DDBJ databases">
        <title>Chromosome genome assembly for Takifugu flavidus.</title>
        <authorList>
            <person name="Xiao S."/>
        </authorList>
    </citation>
    <scope>NUCLEOTIDE SEQUENCE [LARGE SCALE GENOMIC DNA]</scope>
    <source>
        <strain evidence="7">HTHZ2018</strain>
        <tissue evidence="7">Muscle</tissue>
    </source>
</reference>
<evidence type="ECO:0000256" key="6">
    <source>
        <dbReference type="ARBA" id="ARBA00023283"/>
    </source>
</evidence>
<gene>
    <name evidence="7" type="ORF">D4764_05G0007550</name>
</gene>
<proteinExistence type="inferred from homology"/>
<dbReference type="GO" id="GO:0005179">
    <property type="term" value="F:hormone activity"/>
    <property type="evidence" value="ECO:0007669"/>
    <property type="project" value="UniProtKB-KW"/>
</dbReference>
<keyword evidence="8" id="KW-1185">Reference proteome</keyword>
<accession>A0A5C6N0R7</accession>
<evidence type="ECO:0000313" key="7">
    <source>
        <dbReference type="EMBL" id="TWW60665.1"/>
    </source>
</evidence>
<dbReference type="AlphaFoldDB" id="A0A5C6N0R7"/>
<evidence type="ECO:0000256" key="1">
    <source>
        <dbReference type="ARBA" id="ARBA00004613"/>
    </source>
</evidence>
<keyword evidence="5" id="KW-0027">Amidation</keyword>
<dbReference type="Proteomes" id="UP000324091">
    <property type="component" value="Chromosome 5"/>
</dbReference>
<sequence>MVTDSNMKVKEDTEVYKKVRKDGEQQKRSSRMATASFSLWLLLVGSLMSQLCCQHWSYGLSPGGKRDVDHLSDSVDTVVVSVPHAETSSALLGCAENAAAFSRIFGIKEILVPPDFIVLLAWTRQADSHKHEGPGSSAGGGSSRSCWCIRWTVIHTSCFVLTPSSPPLPSSIWSGHRFSTSSVLTRLRPHWRMEGGSSFFHPCSEKADQAIGHQAAAENNPAQLPVAVINEQLRF</sequence>
<evidence type="ECO:0000313" key="8">
    <source>
        <dbReference type="Proteomes" id="UP000324091"/>
    </source>
</evidence>
<comment type="subcellular location">
    <subcellularLocation>
        <location evidence="1">Secreted</location>
    </subcellularLocation>
</comment>
<dbReference type="PROSITE" id="PS00473">
    <property type="entry name" value="GNRH"/>
    <property type="match status" value="1"/>
</dbReference>